<dbReference type="PANTHER" id="PTHR30069:SF29">
    <property type="entry name" value="HEMOGLOBIN AND HEMOGLOBIN-HAPTOGLOBIN-BINDING PROTEIN 1-RELATED"/>
    <property type="match status" value="1"/>
</dbReference>
<evidence type="ECO:0000313" key="14">
    <source>
        <dbReference type="EMBL" id="QNI31518.1"/>
    </source>
</evidence>
<name>A0A7G8BG48_9BACT</name>
<evidence type="ECO:0000313" key="15">
    <source>
        <dbReference type="Proteomes" id="UP000515312"/>
    </source>
</evidence>
<dbReference type="InterPro" id="IPR039426">
    <property type="entry name" value="TonB-dep_rcpt-like"/>
</dbReference>
<evidence type="ECO:0000256" key="2">
    <source>
        <dbReference type="ARBA" id="ARBA00022448"/>
    </source>
</evidence>
<evidence type="ECO:0000256" key="6">
    <source>
        <dbReference type="ARBA" id="ARBA00023077"/>
    </source>
</evidence>
<organism evidence="14 15">
    <name type="scientific">Alloacidobacterium dinghuense</name>
    <dbReference type="NCBI Taxonomy" id="2763107"/>
    <lineage>
        <taxon>Bacteria</taxon>
        <taxon>Pseudomonadati</taxon>
        <taxon>Acidobacteriota</taxon>
        <taxon>Terriglobia</taxon>
        <taxon>Terriglobales</taxon>
        <taxon>Acidobacteriaceae</taxon>
        <taxon>Alloacidobacterium</taxon>
    </lineage>
</organism>
<dbReference type="AlphaFoldDB" id="A0A7G8BG48"/>
<evidence type="ECO:0000259" key="12">
    <source>
        <dbReference type="Pfam" id="PF00593"/>
    </source>
</evidence>
<dbReference type="Pfam" id="PF07715">
    <property type="entry name" value="Plug"/>
    <property type="match status" value="1"/>
</dbReference>
<keyword evidence="3 10" id="KW-1134">Transmembrane beta strand</keyword>
<feature type="domain" description="TonB-dependent receptor-like beta-barrel" evidence="12">
    <location>
        <begin position="332"/>
        <end position="715"/>
    </location>
</feature>
<comment type="similarity">
    <text evidence="10 11">Belongs to the TonB-dependent receptor family.</text>
</comment>
<dbReference type="SUPFAM" id="SSF56935">
    <property type="entry name" value="Porins"/>
    <property type="match status" value="1"/>
</dbReference>
<dbReference type="Gene3D" id="2.170.130.10">
    <property type="entry name" value="TonB-dependent receptor, plug domain"/>
    <property type="match status" value="1"/>
</dbReference>
<dbReference type="InterPro" id="IPR000531">
    <property type="entry name" value="Beta-barrel_TonB"/>
</dbReference>
<evidence type="ECO:0000256" key="11">
    <source>
        <dbReference type="RuleBase" id="RU003357"/>
    </source>
</evidence>
<evidence type="ECO:0000256" key="3">
    <source>
        <dbReference type="ARBA" id="ARBA00022452"/>
    </source>
</evidence>
<dbReference type="InterPro" id="IPR037066">
    <property type="entry name" value="Plug_dom_sf"/>
</dbReference>
<sequence>MPLRYMTGCTSLLLLWLLFGLLLTHCESQQQQLYSGTVVDEQGAGISHAEIATLSGSILGTTADDGAFSFQDDLHGAITVKVTALSFDPDTVTLSPGSHARVVLQRLQQSVEVTAYRSPLDTLDSPASTRIVGQQQLREAATPALDGKLRQVPGLELFRRSSSLVANPTSQGISLRGLGSTAASRTLVVSDEVPLNDPYGGWIHWEEMPELAIQSVEVVRGGASDLYGSSAIGGVINVMPVKPERDIFALTTGYGSESTTSNGILGSLKRGPWAGLLAAGIVSTDGYTLVAPDLRGPIDQPSNVHAQNGVIDLERTIRNSSRVFLRGSVLNEARDNGTPLQKNGTRLWRYSGGTDWSQLTLRLYGSTEHYRQTFSSIASNRASETLTRYAEDPADELGAVAHWRQPVGAKAVIIAGADTHDVRASDDEVLFTGAGGYQNTAARQRQTGVYGEALATPGKWTLSASGRVDHFSNFDAEQWTQKGARTLPSFSETVFNPRLGISRRITTNVALNASGFRAYRAPTENELYRTGQVGQQTTLPNPNLRSERATGWETGFQTNIPRWQSMLRASYFWTRVNRPITALTLATTPTSTLLMRENLGQIESRGVSVDFESHPFSWAAITGGYQYANATVTSYTQQPQLVGNWIPQVARNMATTQVRVSNARIGALSLQARISGRQYDDDANQYLLHSYFRLDAYGSRAIGHHVEVFAAGENLFDRAIEVGKTPILTLGTPRVARFGLRLRFGE</sequence>
<keyword evidence="15" id="KW-1185">Reference proteome</keyword>
<dbReference type="GO" id="GO:0009279">
    <property type="term" value="C:cell outer membrane"/>
    <property type="evidence" value="ECO:0007669"/>
    <property type="project" value="UniProtKB-SubCell"/>
</dbReference>
<keyword evidence="9 10" id="KW-0998">Cell outer membrane</keyword>
<evidence type="ECO:0000259" key="13">
    <source>
        <dbReference type="Pfam" id="PF07715"/>
    </source>
</evidence>
<dbReference type="Pfam" id="PF00593">
    <property type="entry name" value="TonB_dep_Rec_b-barrel"/>
    <property type="match status" value="1"/>
</dbReference>
<evidence type="ECO:0000256" key="1">
    <source>
        <dbReference type="ARBA" id="ARBA00004571"/>
    </source>
</evidence>
<keyword evidence="7 10" id="KW-0472">Membrane</keyword>
<evidence type="ECO:0000256" key="4">
    <source>
        <dbReference type="ARBA" id="ARBA00022692"/>
    </source>
</evidence>
<evidence type="ECO:0000256" key="10">
    <source>
        <dbReference type="PROSITE-ProRule" id="PRU01360"/>
    </source>
</evidence>
<dbReference type="PANTHER" id="PTHR30069">
    <property type="entry name" value="TONB-DEPENDENT OUTER MEMBRANE RECEPTOR"/>
    <property type="match status" value="1"/>
</dbReference>
<proteinExistence type="inferred from homology"/>
<dbReference type="SUPFAM" id="SSF49464">
    <property type="entry name" value="Carboxypeptidase regulatory domain-like"/>
    <property type="match status" value="1"/>
</dbReference>
<dbReference type="Gene3D" id="2.40.170.20">
    <property type="entry name" value="TonB-dependent receptor, beta-barrel domain"/>
    <property type="match status" value="1"/>
</dbReference>
<evidence type="ECO:0000256" key="9">
    <source>
        <dbReference type="ARBA" id="ARBA00023237"/>
    </source>
</evidence>
<protein>
    <submittedName>
        <fullName evidence="14">TonB-dependent receptor</fullName>
    </submittedName>
</protein>
<keyword evidence="5" id="KW-0732">Signal</keyword>
<evidence type="ECO:0000256" key="5">
    <source>
        <dbReference type="ARBA" id="ARBA00022729"/>
    </source>
</evidence>
<gene>
    <name evidence="14" type="ORF">H7849_20955</name>
</gene>
<dbReference type="InterPro" id="IPR008969">
    <property type="entry name" value="CarboxyPept-like_regulatory"/>
</dbReference>
<dbReference type="Pfam" id="PF13620">
    <property type="entry name" value="CarboxypepD_reg"/>
    <property type="match status" value="1"/>
</dbReference>
<keyword evidence="6 11" id="KW-0798">TonB box</keyword>
<keyword evidence="8 14" id="KW-0675">Receptor</keyword>
<reference evidence="14 15" key="1">
    <citation type="submission" date="2020-08" db="EMBL/GenBank/DDBJ databases">
        <title>Edaphobacter telluris sp. nov. and Acidobacterium dinghuensis sp. nov., two acidobacteria isolated from forest soil.</title>
        <authorList>
            <person name="Fu J."/>
            <person name="Qiu L."/>
        </authorList>
    </citation>
    <scope>NUCLEOTIDE SEQUENCE [LARGE SCALE GENOMIC DNA]</scope>
    <source>
        <strain evidence="14">4Y35</strain>
    </source>
</reference>
<evidence type="ECO:0000256" key="7">
    <source>
        <dbReference type="ARBA" id="ARBA00023136"/>
    </source>
</evidence>
<dbReference type="PROSITE" id="PS52016">
    <property type="entry name" value="TONB_DEPENDENT_REC_3"/>
    <property type="match status" value="1"/>
</dbReference>
<dbReference type="Gene3D" id="2.60.40.1120">
    <property type="entry name" value="Carboxypeptidase-like, regulatory domain"/>
    <property type="match status" value="1"/>
</dbReference>
<dbReference type="InterPro" id="IPR036942">
    <property type="entry name" value="Beta-barrel_TonB_sf"/>
</dbReference>
<dbReference type="EMBL" id="CP060394">
    <property type="protein sequence ID" value="QNI31518.1"/>
    <property type="molecule type" value="Genomic_DNA"/>
</dbReference>
<comment type="subcellular location">
    <subcellularLocation>
        <location evidence="1 10">Cell outer membrane</location>
        <topology evidence="1 10">Multi-pass membrane protein</topology>
    </subcellularLocation>
</comment>
<dbReference type="GO" id="GO:0044718">
    <property type="term" value="P:siderophore transmembrane transport"/>
    <property type="evidence" value="ECO:0007669"/>
    <property type="project" value="TreeGrafter"/>
</dbReference>
<dbReference type="InterPro" id="IPR012910">
    <property type="entry name" value="Plug_dom"/>
</dbReference>
<accession>A0A7G8BG48</accession>
<keyword evidence="2 10" id="KW-0813">Transport</keyword>
<evidence type="ECO:0000256" key="8">
    <source>
        <dbReference type="ARBA" id="ARBA00023170"/>
    </source>
</evidence>
<dbReference type="KEGG" id="adin:H7849_20955"/>
<dbReference type="GO" id="GO:0015344">
    <property type="term" value="F:siderophore uptake transmembrane transporter activity"/>
    <property type="evidence" value="ECO:0007669"/>
    <property type="project" value="TreeGrafter"/>
</dbReference>
<keyword evidence="4 10" id="KW-0812">Transmembrane</keyword>
<feature type="domain" description="TonB-dependent receptor plug" evidence="13">
    <location>
        <begin position="123"/>
        <end position="235"/>
    </location>
</feature>
<dbReference type="RefSeq" id="WP_186742215.1">
    <property type="nucleotide sequence ID" value="NZ_CP060394.1"/>
</dbReference>
<dbReference type="Proteomes" id="UP000515312">
    <property type="component" value="Chromosome"/>
</dbReference>